<comment type="similarity">
    <text evidence="1 4">Belongs to the universal ribosomal protein uS17 family.</text>
</comment>
<dbReference type="InterPro" id="IPR019979">
    <property type="entry name" value="Ribosomal_uS17_CS"/>
</dbReference>
<name>A0A151ZIN2_TIELA</name>
<evidence type="ECO:0000256" key="4">
    <source>
        <dbReference type="RuleBase" id="RU003872"/>
    </source>
</evidence>
<dbReference type="FunCoup" id="A0A151ZIN2">
    <property type="interactions" value="459"/>
</dbReference>
<evidence type="ECO:0000259" key="5">
    <source>
        <dbReference type="Pfam" id="PF16205"/>
    </source>
</evidence>
<protein>
    <submittedName>
        <fullName evidence="6">40S ribosomal protein S11</fullName>
    </submittedName>
</protein>
<dbReference type="Gene3D" id="2.40.50.1000">
    <property type="match status" value="1"/>
</dbReference>
<organism evidence="6 7">
    <name type="scientific">Tieghemostelium lacteum</name>
    <name type="common">Slime mold</name>
    <name type="synonym">Dictyostelium lacteum</name>
    <dbReference type="NCBI Taxonomy" id="361077"/>
    <lineage>
        <taxon>Eukaryota</taxon>
        <taxon>Amoebozoa</taxon>
        <taxon>Evosea</taxon>
        <taxon>Eumycetozoa</taxon>
        <taxon>Dictyostelia</taxon>
        <taxon>Dictyosteliales</taxon>
        <taxon>Raperosteliaceae</taxon>
        <taxon>Tieghemostelium</taxon>
    </lineage>
</organism>
<keyword evidence="2 4" id="KW-0689">Ribosomal protein</keyword>
<evidence type="ECO:0000256" key="1">
    <source>
        <dbReference type="ARBA" id="ARBA00010254"/>
    </source>
</evidence>
<gene>
    <name evidence="6" type="ORF">DLAC_05214</name>
</gene>
<dbReference type="InterPro" id="IPR032440">
    <property type="entry name" value="Ribosomal_uS17_N"/>
</dbReference>
<keyword evidence="7" id="KW-1185">Reference proteome</keyword>
<dbReference type="FunFam" id="2.40.50.1000:FF:000001">
    <property type="entry name" value="40S ribosomal protein S11"/>
    <property type="match status" value="1"/>
</dbReference>
<dbReference type="Proteomes" id="UP000076078">
    <property type="component" value="Unassembled WGS sequence"/>
</dbReference>
<dbReference type="GO" id="GO:0003735">
    <property type="term" value="F:structural constituent of ribosome"/>
    <property type="evidence" value="ECO:0007669"/>
    <property type="project" value="InterPro"/>
</dbReference>
<dbReference type="AlphaFoldDB" id="A0A151ZIN2"/>
<reference evidence="6 7" key="1">
    <citation type="submission" date="2015-12" db="EMBL/GenBank/DDBJ databases">
        <title>Dictyostelia acquired genes for synthesis and detection of signals that induce cell-type specialization by lateral gene transfer from prokaryotes.</title>
        <authorList>
            <person name="Gloeckner G."/>
            <person name="Schaap P."/>
        </authorList>
    </citation>
    <scope>NUCLEOTIDE SEQUENCE [LARGE SCALE GENOMIC DNA]</scope>
    <source>
        <strain evidence="6 7">TK</strain>
    </source>
</reference>
<dbReference type="SUPFAM" id="SSF50249">
    <property type="entry name" value="Nucleic acid-binding proteins"/>
    <property type="match status" value="1"/>
</dbReference>
<keyword evidence="3 4" id="KW-0687">Ribonucleoprotein</keyword>
<dbReference type="OrthoDB" id="10254436at2759"/>
<feature type="domain" description="Small ribosomal subunit protein uS17 N-terminal" evidence="5">
    <location>
        <begin position="5"/>
        <end position="71"/>
    </location>
</feature>
<accession>A0A151ZIN2</accession>
<dbReference type="OMA" id="DYEKCPF"/>
<dbReference type="InterPro" id="IPR028333">
    <property type="entry name" value="Ribosomal_uS17_arc/euk"/>
</dbReference>
<dbReference type="GO" id="GO:0006412">
    <property type="term" value="P:translation"/>
    <property type="evidence" value="ECO:0007669"/>
    <property type="project" value="InterPro"/>
</dbReference>
<dbReference type="NCBIfam" id="NF006345">
    <property type="entry name" value="PRK08572.1"/>
    <property type="match status" value="1"/>
</dbReference>
<sequence length="155" mass="17824">MADIQTEKAFQKQLVTFQNKFQSKVVKGKEGVRYYKSIGLGYKTPKEAIEGHYIDKKCPFTSDVSIRGAILRGTIVSAKMKRTIIVRRNYLHYIKKYNRFEKRHSNIPAHVSPCFTVKEGDAVTIGQCRPLSKTVRFNVIKHDPSALSKKQFKPF</sequence>
<dbReference type="Pfam" id="PF16205">
    <property type="entry name" value="Ribosomal_S17_N"/>
    <property type="match status" value="1"/>
</dbReference>
<dbReference type="InterPro" id="IPR000266">
    <property type="entry name" value="Ribosomal_uS17"/>
</dbReference>
<dbReference type="CDD" id="cd00364">
    <property type="entry name" value="Ribosomal_uS17"/>
    <property type="match status" value="1"/>
</dbReference>
<dbReference type="STRING" id="361077.A0A151ZIN2"/>
<evidence type="ECO:0000313" key="7">
    <source>
        <dbReference type="Proteomes" id="UP000076078"/>
    </source>
</evidence>
<evidence type="ECO:0000313" key="6">
    <source>
        <dbReference type="EMBL" id="KYQ93816.1"/>
    </source>
</evidence>
<comment type="caution">
    <text evidence="6">The sequence shown here is derived from an EMBL/GenBank/DDBJ whole genome shotgun (WGS) entry which is preliminary data.</text>
</comment>
<evidence type="ECO:0000256" key="2">
    <source>
        <dbReference type="ARBA" id="ARBA00022980"/>
    </source>
</evidence>
<dbReference type="InterPro" id="IPR012340">
    <property type="entry name" value="NA-bd_OB-fold"/>
</dbReference>
<evidence type="ECO:0000256" key="3">
    <source>
        <dbReference type="ARBA" id="ARBA00023274"/>
    </source>
</evidence>
<dbReference type="NCBIfam" id="TIGR03630">
    <property type="entry name" value="uS17_arch"/>
    <property type="match status" value="1"/>
</dbReference>
<dbReference type="PANTHER" id="PTHR10744:SF9">
    <property type="entry name" value="40S RIBOSOMAL PROTEIN S11-RELATED"/>
    <property type="match status" value="1"/>
</dbReference>
<dbReference type="GO" id="GO:0022627">
    <property type="term" value="C:cytosolic small ribosomal subunit"/>
    <property type="evidence" value="ECO:0007669"/>
    <property type="project" value="TreeGrafter"/>
</dbReference>
<dbReference type="InParanoid" id="A0A151ZIN2"/>
<dbReference type="EMBL" id="LODT01000025">
    <property type="protein sequence ID" value="KYQ93816.1"/>
    <property type="molecule type" value="Genomic_DNA"/>
</dbReference>
<dbReference type="Pfam" id="PF00366">
    <property type="entry name" value="Ribosomal_S17"/>
    <property type="match status" value="1"/>
</dbReference>
<dbReference type="PROSITE" id="PS00056">
    <property type="entry name" value="RIBOSOMAL_S17"/>
    <property type="match status" value="1"/>
</dbReference>
<dbReference type="PRINTS" id="PR00973">
    <property type="entry name" value="RIBOSOMALS17"/>
</dbReference>
<proteinExistence type="inferred from homology"/>
<dbReference type="PANTHER" id="PTHR10744">
    <property type="entry name" value="40S RIBOSOMAL PROTEIN S11 FAMILY MEMBER"/>
    <property type="match status" value="1"/>
</dbReference>